<protein>
    <submittedName>
        <fullName evidence="1">Uncharacterized protein</fullName>
    </submittedName>
</protein>
<evidence type="ECO:0000313" key="2">
    <source>
        <dbReference type="Proteomes" id="UP001062846"/>
    </source>
</evidence>
<proteinExistence type="predicted"/>
<organism evidence="1 2">
    <name type="scientific">Rhododendron molle</name>
    <name type="common">Chinese azalea</name>
    <name type="synonym">Azalea mollis</name>
    <dbReference type="NCBI Taxonomy" id="49168"/>
    <lineage>
        <taxon>Eukaryota</taxon>
        <taxon>Viridiplantae</taxon>
        <taxon>Streptophyta</taxon>
        <taxon>Embryophyta</taxon>
        <taxon>Tracheophyta</taxon>
        <taxon>Spermatophyta</taxon>
        <taxon>Magnoliopsida</taxon>
        <taxon>eudicotyledons</taxon>
        <taxon>Gunneridae</taxon>
        <taxon>Pentapetalae</taxon>
        <taxon>asterids</taxon>
        <taxon>Ericales</taxon>
        <taxon>Ericaceae</taxon>
        <taxon>Ericoideae</taxon>
        <taxon>Rhodoreae</taxon>
        <taxon>Rhododendron</taxon>
    </lineage>
</organism>
<reference evidence="1" key="1">
    <citation type="submission" date="2022-02" db="EMBL/GenBank/DDBJ databases">
        <title>Plant Genome Project.</title>
        <authorList>
            <person name="Zhang R.-G."/>
        </authorList>
    </citation>
    <scope>NUCLEOTIDE SEQUENCE</scope>
    <source>
        <strain evidence="1">AT1</strain>
    </source>
</reference>
<name>A0ACC0M0D0_RHOML</name>
<keyword evidence="2" id="KW-1185">Reference proteome</keyword>
<sequence>MGFMMNAYEMLFYFLLRTKSSRSVFSLPPFSTPNSGEGFVSNGVELKDVRNVDLLTLISQGKVVEFCYSTEFCDALSAAAPPNPHCQPPSSSLDRSKLKLLVQIADADLEDGDNDGADDRDADGQRVHVRSKFSPPGGGGAAPSSPRALPSLSPNLSRYCSLSLLFPLISLLPFEALSSLFGIPPVDSIAGWSRSSGLTA</sequence>
<evidence type="ECO:0000313" key="1">
    <source>
        <dbReference type="EMBL" id="KAI8534047.1"/>
    </source>
</evidence>
<gene>
    <name evidence="1" type="ORF">RHMOL_Rhmol10G0058400</name>
</gene>
<accession>A0ACC0M0D0</accession>
<comment type="caution">
    <text evidence="1">The sequence shown here is derived from an EMBL/GenBank/DDBJ whole genome shotgun (WGS) entry which is preliminary data.</text>
</comment>
<dbReference type="Proteomes" id="UP001062846">
    <property type="component" value="Chromosome 10"/>
</dbReference>
<dbReference type="EMBL" id="CM046397">
    <property type="protein sequence ID" value="KAI8534047.1"/>
    <property type="molecule type" value="Genomic_DNA"/>
</dbReference>